<dbReference type="EC" id="3.1.1.5" evidence="2 9"/>
<keyword evidence="12" id="KW-1185">Reference proteome</keyword>
<feature type="domain" description="PLA2c" evidence="10">
    <location>
        <begin position="32"/>
        <end position="556"/>
    </location>
</feature>
<evidence type="ECO:0000313" key="11">
    <source>
        <dbReference type="EMBL" id="KAH7119963.1"/>
    </source>
</evidence>
<organism evidence="11 12">
    <name type="scientific">Dendryphion nanum</name>
    <dbReference type="NCBI Taxonomy" id="256645"/>
    <lineage>
        <taxon>Eukaryota</taxon>
        <taxon>Fungi</taxon>
        <taxon>Dikarya</taxon>
        <taxon>Ascomycota</taxon>
        <taxon>Pezizomycotina</taxon>
        <taxon>Dothideomycetes</taxon>
        <taxon>Pleosporomycetidae</taxon>
        <taxon>Pleosporales</taxon>
        <taxon>Torulaceae</taxon>
        <taxon>Dendryphion</taxon>
    </lineage>
</organism>
<comment type="caution">
    <text evidence="11">The sequence shown here is derived from an EMBL/GenBank/DDBJ whole genome shotgun (WGS) entry which is preliminary data.</text>
</comment>
<dbReference type="SMART" id="SM00022">
    <property type="entry name" value="PLAc"/>
    <property type="match status" value="1"/>
</dbReference>
<sequence>MLSISCIAALSTILFSLIIPTSAAGYAPTVASCPATLPTIRPGSSTSPQESAYISKRQVPASQAFQKWLKAISSEFDVPTSPVIGLVTSGGGYRSMLSGAGVVQALDARDSKTPISGLYQALTYHTGLSGGSWLLSALAGNDNPTISSLIQRYWNPLLPDNPLVPDFDSAKWLEIAFQVAEDILTKYAVYDKNKELTGLDPTLTDPWGRFLSWALLPNSLSGVPGQSLNFSSVTNFASFKNFAIPYPIITALGVDTYDNQTMPGTTGTQYEFTPHEFGSWDTGISAFAPTQYLGTLFSSGTPRNIKSCVTAADNLGHILGTSSSLFNAIITFNLCPPGTDELVCKIFKELQTLLGEAGGSSLYANYQNPFLAYKNSPLVNKNPLLNLVDGGESNQNNPIWPLIQPARKIDVIIVNDNSADTGGMFKGGYPNGSQIYNTYLRARSVSPALTKMPVIPSSVRSALPTIFGCDEPNAATIVYLPNNNFTYNSGVSTVKFDFLQSEIQGIVGNGNAVANAGGEKDWPLCLACAVTGKSGGKRPAGCAGCREKYCYLGPKV</sequence>
<dbReference type="GO" id="GO:0004622">
    <property type="term" value="F:phosphatidylcholine lysophospholipase activity"/>
    <property type="evidence" value="ECO:0007669"/>
    <property type="project" value="UniProtKB-EC"/>
</dbReference>
<reference evidence="11" key="1">
    <citation type="journal article" date="2021" name="Nat. Commun.">
        <title>Genetic determinants of endophytism in the Arabidopsis root mycobiome.</title>
        <authorList>
            <person name="Mesny F."/>
            <person name="Miyauchi S."/>
            <person name="Thiergart T."/>
            <person name="Pickel B."/>
            <person name="Atanasova L."/>
            <person name="Karlsson M."/>
            <person name="Huettel B."/>
            <person name="Barry K.W."/>
            <person name="Haridas S."/>
            <person name="Chen C."/>
            <person name="Bauer D."/>
            <person name="Andreopoulos W."/>
            <person name="Pangilinan J."/>
            <person name="LaButti K."/>
            <person name="Riley R."/>
            <person name="Lipzen A."/>
            <person name="Clum A."/>
            <person name="Drula E."/>
            <person name="Henrissat B."/>
            <person name="Kohler A."/>
            <person name="Grigoriev I.V."/>
            <person name="Martin F.M."/>
            <person name="Hacquard S."/>
        </authorList>
    </citation>
    <scope>NUCLEOTIDE SEQUENCE</scope>
    <source>
        <strain evidence="11">MPI-CAGE-CH-0243</strain>
    </source>
</reference>
<accession>A0A9P9DIV0</accession>
<dbReference type="OrthoDB" id="4084751at2759"/>
<dbReference type="GO" id="GO:0005783">
    <property type="term" value="C:endoplasmic reticulum"/>
    <property type="evidence" value="ECO:0007669"/>
    <property type="project" value="TreeGrafter"/>
</dbReference>
<dbReference type="AlphaFoldDB" id="A0A9P9DIV0"/>
<evidence type="ECO:0000256" key="2">
    <source>
        <dbReference type="ARBA" id="ARBA00013274"/>
    </source>
</evidence>
<evidence type="ECO:0000256" key="5">
    <source>
        <dbReference type="ARBA" id="ARBA00022963"/>
    </source>
</evidence>
<proteinExistence type="inferred from homology"/>
<evidence type="ECO:0000256" key="8">
    <source>
        <dbReference type="PROSITE-ProRule" id="PRU00555"/>
    </source>
</evidence>
<keyword evidence="3 9" id="KW-0732">Signal</keyword>
<dbReference type="PROSITE" id="PS51210">
    <property type="entry name" value="PLA2C"/>
    <property type="match status" value="1"/>
</dbReference>
<keyword evidence="6 8" id="KW-0443">Lipid metabolism</keyword>
<evidence type="ECO:0000256" key="9">
    <source>
        <dbReference type="RuleBase" id="RU362103"/>
    </source>
</evidence>
<dbReference type="GO" id="GO:0005829">
    <property type="term" value="C:cytosol"/>
    <property type="evidence" value="ECO:0007669"/>
    <property type="project" value="TreeGrafter"/>
</dbReference>
<dbReference type="InterPro" id="IPR016035">
    <property type="entry name" value="Acyl_Trfase/lysoPLipase"/>
</dbReference>
<dbReference type="GO" id="GO:0046475">
    <property type="term" value="P:glycerophospholipid catabolic process"/>
    <property type="evidence" value="ECO:0007669"/>
    <property type="project" value="TreeGrafter"/>
</dbReference>
<dbReference type="Pfam" id="PF01735">
    <property type="entry name" value="PLA2_B"/>
    <property type="match status" value="1"/>
</dbReference>
<name>A0A9P9DIV0_9PLEO</name>
<feature type="signal peptide" evidence="9">
    <location>
        <begin position="1"/>
        <end position="23"/>
    </location>
</feature>
<evidence type="ECO:0000256" key="3">
    <source>
        <dbReference type="ARBA" id="ARBA00022729"/>
    </source>
</evidence>
<keyword evidence="5 8" id="KW-0442">Lipid degradation</keyword>
<dbReference type="GO" id="GO:0016740">
    <property type="term" value="F:transferase activity"/>
    <property type="evidence" value="ECO:0007669"/>
    <property type="project" value="UniProtKB-KW"/>
</dbReference>
<dbReference type="InterPro" id="IPR002642">
    <property type="entry name" value="LysoPLipase_cat_dom"/>
</dbReference>
<dbReference type="Proteomes" id="UP000700596">
    <property type="component" value="Unassembled WGS sequence"/>
</dbReference>
<evidence type="ECO:0000256" key="4">
    <source>
        <dbReference type="ARBA" id="ARBA00022801"/>
    </source>
</evidence>
<evidence type="ECO:0000256" key="7">
    <source>
        <dbReference type="ARBA" id="ARBA00023180"/>
    </source>
</evidence>
<keyword evidence="11" id="KW-0808">Transferase</keyword>
<dbReference type="SUPFAM" id="SSF52151">
    <property type="entry name" value="FabD/lysophospholipase-like"/>
    <property type="match status" value="1"/>
</dbReference>
<evidence type="ECO:0000256" key="1">
    <source>
        <dbReference type="ARBA" id="ARBA00008780"/>
    </source>
</evidence>
<dbReference type="GO" id="GO:0004623">
    <property type="term" value="F:phospholipase A2 activity"/>
    <property type="evidence" value="ECO:0007669"/>
    <property type="project" value="TreeGrafter"/>
</dbReference>
<comment type="catalytic activity">
    <reaction evidence="9">
        <text>a 1-acyl-sn-glycero-3-phosphocholine + H2O = sn-glycerol 3-phosphocholine + a fatty acid + H(+)</text>
        <dbReference type="Rhea" id="RHEA:15177"/>
        <dbReference type="ChEBI" id="CHEBI:15377"/>
        <dbReference type="ChEBI" id="CHEBI:15378"/>
        <dbReference type="ChEBI" id="CHEBI:16870"/>
        <dbReference type="ChEBI" id="CHEBI:28868"/>
        <dbReference type="ChEBI" id="CHEBI:58168"/>
        <dbReference type="EC" id="3.1.1.5"/>
    </reaction>
</comment>
<protein>
    <recommendedName>
        <fullName evidence="2 9">Lysophospholipase</fullName>
        <ecNumber evidence="2 9">3.1.1.5</ecNumber>
    </recommendedName>
</protein>
<gene>
    <name evidence="11" type="ORF">B0J11DRAFT_582453</name>
</gene>
<feature type="chain" id="PRO_5040536342" description="Lysophospholipase" evidence="9">
    <location>
        <begin position="24"/>
        <end position="556"/>
    </location>
</feature>
<dbReference type="Gene3D" id="3.40.1090.10">
    <property type="entry name" value="Cytosolic phospholipase A2 catalytic domain"/>
    <property type="match status" value="1"/>
</dbReference>
<evidence type="ECO:0000259" key="10">
    <source>
        <dbReference type="PROSITE" id="PS51210"/>
    </source>
</evidence>
<dbReference type="PANTHER" id="PTHR10728">
    <property type="entry name" value="CYTOSOLIC PHOSPHOLIPASE A2"/>
    <property type="match status" value="1"/>
</dbReference>
<dbReference type="EMBL" id="JAGMWT010000011">
    <property type="protein sequence ID" value="KAH7119963.1"/>
    <property type="molecule type" value="Genomic_DNA"/>
</dbReference>
<keyword evidence="7" id="KW-0325">Glycoprotein</keyword>
<evidence type="ECO:0000313" key="12">
    <source>
        <dbReference type="Proteomes" id="UP000700596"/>
    </source>
</evidence>
<evidence type="ECO:0000256" key="6">
    <source>
        <dbReference type="ARBA" id="ARBA00023098"/>
    </source>
</evidence>
<keyword evidence="4 8" id="KW-0378">Hydrolase</keyword>
<comment type="similarity">
    <text evidence="1 9">Belongs to the lysophospholipase family.</text>
</comment>
<dbReference type="PANTHER" id="PTHR10728:SF33">
    <property type="entry name" value="LYSOPHOSPHOLIPASE 1-RELATED"/>
    <property type="match status" value="1"/>
</dbReference>